<dbReference type="GO" id="GO:0016836">
    <property type="term" value="F:hydro-lyase activity"/>
    <property type="evidence" value="ECO:0007669"/>
    <property type="project" value="InterPro"/>
</dbReference>
<comment type="similarity">
    <text evidence="1">Belongs to the class-I fumarase family.</text>
</comment>
<feature type="non-terminal residue" evidence="4">
    <location>
        <position position="74"/>
    </location>
</feature>
<feature type="non-terminal residue" evidence="4">
    <location>
        <position position="1"/>
    </location>
</feature>
<organism evidence="4">
    <name type="scientific">Streptomyces sp. SID7499</name>
    <dbReference type="NCBI Taxonomy" id="2706086"/>
    <lineage>
        <taxon>Bacteria</taxon>
        <taxon>Bacillati</taxon>
        <taxon>Actinomycetota</taxon>
        <taxon>Actinomycetes</taxon>
        <taxon>Kitasatosporales</taxon>
        <taxon>Streptomycetaceae</taxon>
        <taxon>Streptomyces</taxon>
    </lineage>
</organism>
<protein>
    <submittedName>
        <fullName evidence="4">Fumarate hydratase</fullName>
    </submittedName>
</protein>
<accession>A0A6G3WII6</accession>
<gene>
    <name evidence="4" type="ORF">G3M58_02265</name>
</gene>
<dbReference type="InterPro" id="IPR036660">
    <property type="entry name" value="Fe-S_hydroAse_TtdB_cat_sf"/>
</dbReference>
<evidence type="ECO:0000256" key="1">
    <source>
        <dbReference type="ARBA" id="ARBA00008876"/>
    </source>
</evidence>
<name>A0A6G3WII6_9ACTN</name>
<evidence type="ECO:0000256" key="2">
    <source>
        <dbReference type="ARBA" id="ARBA00023239"/>
    </source>
</evidence>
<dbReference type="InterPro" id="IPR004647">
    <property type="entry name" value="Fe-S_hydro-lyase_TtdB-typ_cat"/>
</dbReference>
<dbReference type="SUPFAM" id="SSF117457">
    <property type="entry name" value="FumA C-terminal domain-like"/>
    <property type="match status" value="1"/>
</dbReference>
<dbReference type="InterPro" id="IPR051208">
    <property type="entry name" value="Class-I_Fumarase/Tartrate_DH"/>
</dbReference>
<dbReference type="Gene3D" id="3.20.130.10">
    <property type="entry name" value="Fe-S hydro-lyase, tartrate dehydratase beta-type, catalytic domain"/>
    <property type="match status" value="1"/>
</dbReference>
<feature type="domain" description="Fe-S hydro-lyase tartrate dehydratase beta-type catalytic" evidence="3">
    <location>
        <begin position="2"/>
        <end position="74"/>
    </location>
</feature>
<evidence type="ECO:0000259" key="3">
    <source>
        <dbReference type="Pfam" id="PF05683"/>
    </source>
</evidence>
<proteinExistence type="inferred from homology"/>
<dbReference type="EMBL" id="JAAGMN010000263">
    <property type="protein sequence ID" value="NEE05257.1"/>
    <property type="molecule type" value="Genomic_DNA"/>
</dbReference>
<dbReference type="PANTHER" id="PTHR30389">
    <property type="entry name" value="FUMARATE HYDRATASE-RELATED"/>
    <property type="match status" value="1"/>
</dbReference>
<keyword evidence="2" id="KW-0456">Lyase</keyword>
<dbReference type="AlphaFoldDB" id="A0A6G3WII6"/>
<evidence type="ECO:0000313" key="4">
    <source>
        <dbReference type="EMBL" id="NEE05257.1"/>
    </source>
</evidence>
<reference evidence="4" key="1">
    <citation type="submission" date="2020-01" db="EMBL/GenBank/DDBJ databases">
        <title>Insect and environment-associated Actinomycetes.</title>
        <authorList>
            <person name="Currrie C."/>
            <person name="Chevrette M."/>
            <person name="Carlson C."/>
            <person name="Stubbendieck R."/>
            <person name="Wendt-Pienkowski E."/>
        </authorList>
    </citation>
    <scope>NUCLEOTIDE SEQUENCE</scope>
    <source>
        <strain evidence="4">SID7499</strain>
    </source>
</reference>
<sequence>EGVFLEQLEKDPARFLPDTTDEHLDGAGGDVVEIDLNRPMDEVLAELTKYPVKTRLSLTGPLVVARDIAHAKIK</sequence>
<dbReference type="Pfam" id="PF05683">
    <property type="entry name" value="Fumerase_C"/>
    <property type="match status" value="1"/>
</dbReference>
<dbReference type="PANTHER" id="PTHR30389:SF0">
    <property type="entry name" value="FUMARATE HYDRATASE CLASS I, AEROBIC"/>
    <property type="match status" value="1"/>
</dbReference>
<comment type="caution">
    <text evidence="4">The sequence shown here is derived from an EMBL/GenBank/DDBJ whole genome shotgun (WGS) entry which is preliminary data.</text>
</comment>